<reference evidence="2 3" key="1">
    <citation type="submission" date="2018-03" db="EMBL/GenBank/DDBJ databases">
        <title>Genomic Encyclopedia of Archaeal and Bacterial Type Strains, Phase II (KMG-II): from individual species to whole genera.</title>
        <authorList>
            <person name="Goeker M."/>
        </authorList>
    </citation>
    <scope>NUCLEOTIDE SEQUENCE [LARGE SCALE GENOMIC DNA]</scope>
    <source>
        <strain evidence="2 3">DSM 100673</strain>
    </source>
</reference>
<evidence type="ECO:0000313" key="3">
    <source>
        <dbReference type="Proteomes" id="UP000240418"/>
    </source>
</evidence>
<sequence length="240" mass="26193">MSDILLVHGSCHGAWCWRDLEPALTALGHTARSIDMPSHGADPTPPEQVTLDSCAQSVVDALGRDTVVVGHSWGGFPISRAADMALGFRRRKIARLIYLCAYAPWDGHSLADMRRAAPRQPLKHAIVKSADSISFGIDPAYVRDVFYHDCPAGTLEYALPRLSHQPIKPQETPVALGPGHAAAPKSYIRCNDDRTIPSEFQITMTKDWPASDIFEMSTGHSPFFADPAGLATLIDRIVRA</sequence>
<dbReference type="InterPro" id="IPR029058">
    <property type="entry name" value="AB_hydrolase_fold"/>
</dbReference>
<protein>
    <submittedName>
        <fullName evidence="2">Pimeloyl-ACP methyl ester carboxylesterase</fullName>
    </submittedName>
</protein>
<evidence type="ECO:0000313" key="2">
    <source>
        <dbReference type="EMBL" id="PSL19994.1"/>
    </source>
</evidence>
<dbReference type="InterPro" id="IPR052897">
    <property type="entry name" value="Sec-Metab_Biosynth_Hydrolase"/>
</dbReference>
<proteinExistence type="predicted"/>
<evidence type="ECO:0000259" key="1">
    <source>
        <dbReference type="Pfam" id="PF12697"/>
    </source>
</evidence>
<dbReference type="Pfam" id="PF12697">
    <property type="entry name" value="Abhydrolase_6"/>
    <property type="match status" value="1"/>
</dbReference>
<feature type="domain" description="AB hydrolase-1" evidence="1">
    <location>
        <begin position="4"/>
        <end position="231"/>
    </location>
</feature>
<dbReference type="RefSeq" id="WP_106608020.1">
    <property type="nucleotide sequence ID" value="NZ_PYGJ01000004.1"/>
</dbReference>
<dbReference type="InterPro" id="IPR000073">
    <property type="entry name" value="AB_hydrolase_1"/>
</dbReference>
<dbReference type="PANTHER" id="PTHR37017:SF11">
    <property type="entry name" value="ESTERASE_LIPASE_THIOESTERASE DOMAIN-CONTAINING PROTEIN"/>
    <property type="match status" value="1"/>
</dbReference>
<dbReference type="Proteomes" id="UP000240418">
    <property type="component" value="Unassembled WGS sequence"/>
</dbReference>
<dbReference type="EMBL" id="PYGJ01000004">
    <property type="protein sequence ID" value="PSL19994.1"/>
    <property type="molecule type" value="Genomic_DNA"/>
</dbReference>
<dbReference type="AlphaFoldDB" id="A0A2P8FE63"/>
<name>A0A2P8FE63_9RHOB</name>
<accession>A0A2P8FE63</accession>
<dbReference type="SUPFAM" id="SSF53474">
    <property type="entry name" value="alpha/beta-Hydrolases"/>
    <property type="match status" value="1"/>
</dbReference>
<gene>
    <name evidence="2" type="ORF">CLV88_10452</name>
</gene>
<dbReference type="Gene3D" id="3.40.50.1820">
    <property type="entry name" value="alpha/beta hydrolase"/>
    <property type="match status" value="1"/>
</dbReference>
<keyword evidence="3" id="KW-1185">Reference proteome</keyword>
<comment type="caution">
    <text evidence="2">The sequence shown here is derived from an EMBL/GenBank/DDBJ whole genome shotgun (WGS) entry which is preliminary data.</text>
</comment>
<dbReference type="PANTHER" id="PTHR37017">
    <property type="entry name" value="AB HYDROLASE-1 DOMAIN-CONTAINING PROTEIN-RELATED"/>
    <property type="match status" value="1"/>
</dbReference>
<dbReference type="OrthoDB" id="9814966at2"/>
<organism evidence="2 3">
    <name type="scientific">Shimia abyssi</name>
    <dbReference type="NCBI Taxonomy" id="1662395"/>
    <lineage>
        <taxon>Bacteria</taxon>
        <taxon>Pseudomonadati</taxon>
        <taxon>Pseudomonadota</taxon>
        <taxon>Alphaproteobacteria</taxon>
        <taxon>Rhodobacterales</taxon>
        <taxon>Roseobacteraceae</taxon>
    </lineage>
</organism>